<dbReference type="VEuPathDB" id="VectorBase:GBRI012872"/>
<reference evidence="1" key="2">
    <citation type="submission" date="2020-05" db="UniProtKB">
        <authorList>
            <consortium name="EnsemblMetazoa"/>
        </authorList>
    </citation>
    <scope>IDENTIFICATION</scope>
    <source>
        <strain evidence="1">IAEA</strain>
    </source>
</reference>
<evidence type="ECO:0000313" key="2">
    <source>
        <dbReference type="Proteomes" id="UP000091820"/>
    </source>
</evidence>
<name>A0A1A9WB49_9MUSC</name>
<keyword evidence="2" id="KW-1185">Reference proteome</keyword>
<dbReference type="Proteomes" id="UP000091820">
    <property type="component" value="Unassembled WGS sequence"/>
</dbReference>
<evidence type="ECO:0000313" key="1">
    <source>
        <dbReference type="EnsemblMetazoa" id="GBRI012872-PA"/>
    </source>
</evidence>
<dbReference type="InterPro" id="IPR006601">
    <property type="entry name" value="Uncharacterised_DM11_DROME"/>
</dbReference>
<organism evidence="1 2">
    <name type="scientific">Glossina brevipalpis</name>
    <dbReference type="NCBI Taxonomy" id="37001"/>
    <lineage>
        <taxon>Eukaryota</taxon>
        <taxon>Metazoa</taxon>
        <taxon>Ecdysozoa</taxon>
        <taxon>Arthropoda</taxon>
        <taxon>Hexapoda</taxon>
        <taxon>Insecta</taxon>
        <taxon>Pterygota</taxon>
        <taxon>Neoptera</taxon>
        <taxon>Endopterygota</taxon>
        <taxon>Diptera</taxon>
        <taxon>Brachycera</taxon>
        <taxon>Muscomorpha</taxon>
        <taxon>Hippoboscoidea</taxon>
        <taxon>Glossinidae</taxon>
        <taxon>Glossina</taxon>
    </lineage>
</organism>
<dbReference type="EnsemblMetazoa" id="GBRI012872-RA">
    <property type="protein sequence ID" value="GBRI012872-PA"/>
    <property type="gene ID" value="GBRI012872"/>
</dbReference>
<protein>
    <submittedName>
        <fullName evidence="1">Uncharacterized protein</fullName>
    </submittedName>
</protein>
<proteinExistence type="predicted"/>
<accession>A0A1A9WB49</accession>
<reference evidence="2" key="1">
    <citation type="submission" date="2014-03" db="EMBL/GenBank/DDBJ databases">
        <authorList>
            <person name="Aksoy S."/>
            <person name="Warren W."/>
            <person name="Wilson R.K."/>
        </authorList>
    </citation>
    <scope>NUCLEOTIDE SEQUENCE [LARGE SCALE GENOMIC DNA]</scope>
    <source>
        <strain evidence="2">IAEA</strain>
    </source>
</reference>
<dbReference type="SMART" id="SM00675">
    <property type="entry name" value="DM11"/>
    <property type="match status" value="1"/>
</dbReference>
<sequence length="226" mass="25876">MYIKHANTSKQVTKNYYYCTITVTIKFDQFCNTMVSLNKHVAVIFISALTIGQSAMYRFLPDDYDLFTNCEDRPELGGDSDLMDLSAFSITFTDDVIQLNGTGLVLWDIEPTDRVTVDTEMRKFSRGTWQSSYLSVKVNDLCKEMKNTNSKMYDYWTKHIISEFSCIGKGVKLQHEPFEIDGDFTMVGMNMEGRYAIVSILHAYDRNNQLKPNGICLQIPGDIIKV</sequence>
<dbReference type="AlphaFoldDB" id="A0A1A9WB49"/>